<comment type="caution">
    <text evidence="1">The sequence shown here is derived from an EMBL/GenBank/DDBJ whole genome shotgun (WGS) entry which is preliminary data.</text>
</comment>
<dbReference type="PANTHER" id="PTHR43737:SF1">
    <property type="entry name" value="DUF1501 DOMAIN-CONTAINING PROTEIN"/>
    <property type="match status" value="1"/>
</dbReference>
<reference evidence="1 2" key="1">
    <citation type="submission" date="2024-09" db="EMBL/GenBank/DDBJ databases">
        <authorList>
            <person name="Sun Q."/>
            <person name="Mori K."/>
        </authorList>
    </citation>
    <scope>NUCLEOTIDE SEQUENCE [LARGE SCALE GENOMIC DNA]</scope>
    <source>
        <strain evidence="1 2">CCM 7759</strain>
    </source>
</reference>
<gene>
    <name evidence="1" type="ORF">ACFFK0_28245</name>
</gene>
<dbReference type="Pfam" id="PF07394">
    <property type="entry name" value="DUF1501"/>
    <property type="match status" value="1"/>
</dbReference>
<evidence type="ECO:0000313" key="2">
    <source>
        <dbReference type="Proteomes" id="UP001589776"/>
    </source>
</evidence>
<dbReference type="InterPro" id="IPR010869">
    <property type="entry name" value="DUF1501"/>
</dbReference>
<protein>
    <submittedName>
        <fullName evidence="1">DUF1501 domain-containing protein</fullName>
    </submittedName>
</protein>
<sequence>MSRREFILAGSALLGTFFIGGAPVLAEVERLSFDNQSSHIQDRVLVVVQLTGGNDGINTIIPFGQGAYYDARPTLQLKEHEVLLINGALGFHPSLKGFQRLYQQGKLAIVQGVGYPKPDLSHFRSMEIWQTAEPESMITSGWLGRYMESLDRTVPPLFAAQIGGNTGMKAFDSNLVHVPIIQSISSFHYRSHPNRLDKKGTEWLHEAFTAMYQPQAQEPSLRAAAIQGKQACDTIQALQALPELSKGQAVYPDSGFAKDLQTVVRMLAGRSGTKVFYTQLDGFDDHADEKEQHAILLKELDESLSAFYDDLKNRGLHERVVTVVFSEFGRRVRENSSKGTDHGTAAPMFVIGGKVKGGLYGEYPSLSNLVSEDLKYEVDFRSVYYTLIDKWLRGDAKSVLGRSYETLAFL</sequence>
<name>A0ABV6DUF6_9BACL</name>
<proteinExistence type="predicted"/>
<dbReference type="EMBL" id="JBHLWN010000116">
    <property type="protein sequence ID" value="MFC0216293.1"/>
    <property type="molecule type" value="Genomic_DNA"/>
</dbReference>
<dbReference type="PANTHER" id="PTHR43737">
    <property type="entry name" value="BLL7424 PROTEIN"/>
    <property type="match status" value="1"/>
</dbReference>
<keyword evidence="2" id="KW-1185">Reference proteome</keyword>
<accession>A0ABV6DUF6</accession>
<dbReference type="RefSeq" id="WP_377474342.1">
    <property type="nucleotide sequence ID" value="NZ_JBHLWN010000116.1"/>
</dbReference>
<dbReference type="Proteomes" id="UP001589776">
    <property type="component" value="Unassembled WGS sequence"/>
</dbReference>
<dbReference type="SUPFAM" id="SSF53649">
    <property type="entry name" value="Alkaline phosphatase-like"/>
    <property type="match status" value="1"/>
</dbReference>
<dbReference type="InterPro" id="IPR017850">
    <property type="entry name" value="Alkaline_phosphatase_core_sf"/>
</dbReference>
<organism evidence="1 2">
    <name type="scientific">Paenibacillus chartarius</name>
    <dbReference type="NCBI Taxonomy" id="747481"/>
    <lineage>
        <taxon>Bacteria</taxon>
        <taxon>Bacillati</taxon>
        <taxon>Bacillota</taxon>
        <taxon>Bacilli</taxon>
        <taxon>Bacillales</taxon>
        <taxon>Paenibacillaceae</taxon>
        <taxon>Paenibacillus</taxon>
    </lineage>
</organism>
<evidence type="ECO:0000313" key="1">
    <source>
        <dbReference type="EMBL" id="MFC0216293.1"/>
    </source>
</evidence>